<name>A0A5Q2TH92_9BACI</name>
<evidence type="ECO:0000313" key="1">
    <source>
        <dbReference type="EMBL" id="QGH33501.1"/>
    </source>
</evidence>
<gene>
    <name evidence="1" type="ORF">GI584_05480</name>
</gene>
<dbReference type="AlphaFoldDB" id="A0A5Q2TH92"/>
<proteinExistence type="predicted"/>
<dbReference type="EMBL" id="CP045915">
    <property type="protein sequence ID" value="QGH33501.1"/>
    <property type="molecule type" value="Genomic_DNA"/>
</dbReference>
<reference evidence="1 2" key="1">
    <citation type="submission" date="2019-11" db="EMBL/GenBank/DDBJ databases">
        <title>Gracilibacillus salitolerans sp. nov., a moderate halophile isolated from a saline soil in northwest China.</title>
        <authorList>
            <person name="Gan L."/>
        </authorList>
    </citation>
    <scope>NUCLEOTIDE SEQUENCE [LARGE SCALE GENOMIC DNA]</scope>
    <source>
        <strain evidence="1 2">SCU50</strain>
    </source>
</reference>
<dbReference type="KEGG" id="grc:GI584_05480"/>
<dbReference type="Proteomes" id="UP000339690">
    <property type="component" value="Chromosome"/>
</dbReference>
<protein>
    <submittedName>
        <fullName evidence="1">Uncharacterized protein</fullName>
    </submittedName>
</protein>
<organism evidence="1 2">
    <name type="scientific">Gracilibacillus salitolerans</name>
    <dbReference type="NCBI Taxonomy" id="2663022"/>
    <lineage>
        <taxon>Bacteria</taxon>
        <taxon>Bacillati</taxon>
        <taxon>Bacillota</taxon>
        <taxon>Bacilli</taxon>
        <taxon>Bacillales</taxon>
        <taxon>Bacillaceae</taxon>
        <taxon>Gracilibacillus</taxon>
    </lineage>
</organism>
<keyword evidence="2" id="KW-1185">Reference proteome</keyword>
<sequence>MNRKREPIMPSIHYGTTTIQYCHYKQTRKDVKISIDLLNGVEVFTLENLNESKLIPTC</sequence>
<accession>A0A5Q2TH92</accession>
<evidence type="ECO:0000313" key="2">
    <source>
        <dbReference type="Proteomes" id="UP000339690"/>
    </source>
</evidence>